<evidence type="ECO:0000313" key="2">
    <source>
        <dbReference type="EMBL" id="OQR97530.1"/>
    </source>
</evidence>
<proteinExistence type="predicted"/>
<evidence type="ECO:0008006" key="4">
    <source>
        <dbReference type="Google" id="ProtNLM"/>
    </source>
</evidence>
<comment type="caution">
    <text evidence="2">The sequence shown here is derived from an EMBL/GenBank/DDBJ whole genome shotgun (WGS) entry which is preliminary data.</text>
</comment>
<dbReference type="OrthoDB" id="125776at2759"/>
<dbReference type="EMBL" id="JNBR01000102">
    <property type="protein sequence ID" value="OQR97530.1"/>
    <property type="molecule type" value="Genomic_DNA"/>
</dbReference>
<name>A0A1V9ZI89_ACHHY</name>
<reference evidence="2 3" key="1">
    <citation type="journal article" date="2014" name="Genome Biol. Evol.">
        <title>The secreted proteins of Achlya hypogyna and Thraustotheca clavata identify the ancestral oomycete secretome and reveal gene acquisitions by horizontal gene transfer.</title>
        <authorList>
            <person name="Misner I."/>
            <person name="Blouin N."/>
            <person name="Leonard G."/>
            <person name="Richards T.A."/>
            <person name="Lane C.E."/>
        </authorList>
    </citation>
    <scope>NUCLEOTIDE SEQUENCE [LARGE SCALE GENOMIC DNA]</scope>
    <source>
        <strain evidence="2 3">ATCC 48635</strain>
    </source>
</reference>
<dbReference type="STRING" id="1202772.A0A1V9ZI89"/>
<evidence type="ECO:0000313" key="3">
    <source>
        <dbReference type="Proteomes" id="UP000243579"/>
    </source>
</evidence>
<organism evidence="2 3">
    <name type="scientific">Achlya hypogyna</name>
    <name type="common">Oomycete</name>
    <name type="synonym">Protoachlya hypogyna</name>
    <dbReference type="NCBI Taxonomy" id="1202772"/>
    <lineage>
        <taxon>Eukaryota</taxon>
        <taxon>Sar</taxon>
        <taxon>Stramenopiles</taxon>
        <taxon>Oomycota</taxon>
        <taxon>Saprolegniomycetes</taxon>
        <taxon>Saprolegniales</taxon>
        <taxon>Achlyaceae</taxon>
        <taxon>Achlya</taxon>
    </lineage>
</organism>
<sequence length="112" mass="12364">MAAKKRCSDKKAPLSGDTAIATTKEEDAVVDEPALPLPMRMAMIAATSILAEKGWRNREVVTVYLYNDNQSPTEQAMISVFAYIVLMGALFLSGFLLSILTNALKHVWFRKA</sequence>
<feature type="transmembrane region" description="Helical" evidence="1">
    <location>
        <begin position="80"/>
        <end position="104"/>
    </location>
</feature>
<keyword evidence="1" id="KW-0472">Membrane</keyword>
<accession>A0A1V9ZI89</accession>
<evidence type="ECO:0000256" key="1">
    <source>
        <dbReference type="SAM" id="Phobius"/>
    </source>
</evidence>
<keyword evidence="1" id="KW-1133">Transmembrane helix</keyword>
<protein>
    <recommendedName>
        <fullName evidence="4">Transmembrane protein</fullName>
    </recommendedName>
</protein>
<dbReference type="AlphaFoldDB" id="A0A1V9ZI89"/>
<gene>
    <name evidence="2" type="ORF">ACHHYP_20500</name>
</gene>
<keyword evidence="3" id="KW-1185">Reference proteome</keyword>
<dbReference type="Proteomes" id="UP000243579">
    <property type="component" value="Unassembled WGS sequence"/>
</dbReference>
<keyword evidence="1" id="KW-0812">Transmembrane</keyword>